<keyword evidence="1" id="KW-0547">Nucleotide-binding</keyword>
<dbReference type="SUPFAM" id="SSF50891">
    <property type="entry name" value="Cyclophilin-like"/>
    <property type="match status" value="1"/>
</dbReference>
<name>A0ABY5EA26_9BACT</name>
<organism evidence="5 6">
    <name type="scientific">Arcobacter roscoffensis</name>
    <dbReference type="NCBI Taxonomy" id="2961520"/>
    <lineage>
        <taxon>Bacteria</taxon>
        <taxon>Pseudomonadati</taxon>
        <taxon>Campylobacterota</taxon>
        <taxon>Epsilonproteobacteria</taxon>
        <taxon>Campylobacterales</taxon>
        <taxon>Arcobacteraceae</taxon>
        <taxon>Arcobacter</taxon>
    </lineage>
</organism>
<reference evidence="5" key="1">
    <citation type="submission" date="2022-07" db="EMBL/GenBank/DDBJ databases">
        <title>Arcobacter roscoffensis sp. nov., a marine bacterium isolated from coastal seawater collected from Roscoff, France.</title>
        <authorList>
            <person name="Pascual J."/>
            <person name="Lepeaux C."/>
            <person name="Methner A."/>
            <person name="Overmann J."/>
        </authorList>
    </citation>
    <scope>NUCLEOTIDE SEQUENCE</scope>
    <source>
        <strain evidence="5">ARW1-2F2</strain>
    </source>
</reference>
<gene>
    <name evidence="5" type="ORF">NJU99_05575</name>
</gene>
<sequence length="303" mass="34088">MSLEIINSPIFATIQDKGRFGFNSIGVTNSGVMDEYAYLIANKLLENSEDENIIEIAFSNVEFKALKDIKVALTGAKCEFFINNTLYPTWQTYSVKAGDIIKVGKIEEGARVYFGVKGGFDIKKEFGSNSTTLKEKLGGINADRLQKGQILESKKINEFYNIRLKEKFVPKYEDTLELRVILSYQDEFFYKEEIAKFFSSIYTVSNEFNRMGCKLQGEPVSCSIDGIISEGIGFGSIQIPSDGQPIILLKDRQTIGGYPKIGSVLSIDCFKLAQAKPKTKIKFKPIEIKKAQDIVKKFYSSLR</sequence>
<feature type="domain" description="Carboxyltransferase" evidence="4">
    <location>
        <begin position="24"/>
        <end position="302"/>
    </location>
</feature>
<accession>A0ABY5EA26</accession>
<dbReference type="EMBL" id="CP100595">
    <property type="protein sequence ID" value="UTJ07568.1"/>
    <property type="molecule type" value="Genomic_DNA"/>
</dbReference>
<dbReference type="SMART" id="SM00797">
    <property type="entry name" value="AHS2"/>
    <property type="match status" value="1"/>
</dbReference>
<evidence type="ECO:0000256" key="3">
    <source>
        <dbReference type="ARBA" id="ARBA00022840"/>
    </source>
</evidence>
<keyword evidence="2" id="KW-0378">Hydrolase</keyword>
<evidence type="ECO:0000256" key="1">
    <source>
        <dbReference type="ARBA" id="ARBA00022741"/>
    </source>
</evidence>
<dbReference type="NCBIfam" id="TIGR00724">
    <property type="entry name" value="urea_amlyse_rel"/>
    <property type="match status" value="1"/>
</dbReference>
<evidence type="ECO:0000313" key="6">
    <source>
        <dbReference type="Proteomes" id="UP001060012"/>
    </source>
</evidence>
<proteinExistence type="predicted"/>
<keyword evidence="3" id="KW-0067">ATP-binding</keyword>
<dbReference type="PANTHER" id="PTHR43309:SF5">
    <property type="entry name" value="5-OXOPROLINASE SUBUNIT C"/>
    <property type="match status" value="1"/>
</dbReference>
<dbReference type="InterPro" id="IPR052708">
    <property type="entry name" value="PxpC"/>
</dbReference>
<protein>
    <submittedName>
        <fullName evidence="5">Biotin-dependent carboxyltransferase family protein</fullName>
    </submittedName>
</protein>
<dbReference type="Pfam" id="PF02626">
    <property type="entry name" value="CT_A_B"/>
    <property type="match status" value="1"/>
</dbReference>
<dbReference type="RefSeq" id="WP_254577742.1">
    <property type="nucleotide sequence ID" value="NZ_CP100595.1"/>
</dbReference>
<dbReference type="Gene3D" id="2.40.100.10">
    <property type="entry name" value="Cyclophilin-like"/>
    <property type="match status" value="1"/>
</dbReference>
<evidence type="ECO:0000259" key="4">
    <source>
        <dbReference type="SMART" id="SM00797"/>
    </source>
</evidence>
<dbReference type="InterPro" id="IPR029000">
    <property type="entry name" value="Cyclophilin-like_dom_sf"/>
</dbReference>
<keyword evidence="6" id="KW-1185">Reference proteome</keyword>
<evidence type="ECO:0000313" key="5">
    <source>
        <dbReference type="EMBL" id="UTJ07568.1"/>
    </source>
</evidence>
<dbReference type="PANTHER" id="PTHR43309">
    <property type="entry name" value="5-OXOPROLINASE SUBUNIT C"/>
    <property type="match status" value="1"/>
</dbReference>
<dbReference type="Proteomes" id="UP001060012">
    <property type="component" value="Chromosome"/>
</dbReference>
<evidence type="ECO:0000256" key="2">
    <source>
        <dbReference type="ARBA" id="ARBA00022801"/>
    </source>
</evidence>
<dbReference type="InterPro" id="IPR003778">
    <property type="entry name" value="CT_A_B"/>
</dbReference>